<evidence type="ECO:0000256" key="3">
    <source>
        <dbReference type="SAM" id="MobiDB-lite"/>
    </source>
</evidence>
<feature type="compositionally biased region" description="Basic and acidic residues" evidence="3">
    <location>
        <begin position="235"/>
        <end position="269"/>
    </location>
</feature>
<dbReference type="InterPro" id="IPR017853">
    <property type="entry name" value="GH"/>
</dbReference>
<sequence>MLRYTFVAGFYIAAVVLAAPAPGQDAIAAAGQSNRNPSSGSSLFVWPRLTHDKTDSATNLSEAGSPSTLFAPPASTRDWAGLFGGNLHGKGKKGTEGGSGAQPQSPSRGGQPSSGSRDWGSLFGGGSRVPPGGFSGGGLFGGWSKPRPVSGSSSGGSGRPSSQSSKPKPVKPDSAQPKPEAAAPDPKPVAEEAPKPEPAKPESEVAKAGPEATKSESKPVPEATTPEPKPAPEVNKPDPKPDPKPAPEVTKAEPKPVAKPAPEKAKPEPKPVNPEPAKPGNADVEAGAETEQNSVCGPRKYNKITDIESVRRKLWQPTVGAKWQIILDGVPDTKGPMEPRDATVWDIDAWDAKASDICEAKKKGKKVICYFSAGTSENWRPDYRLIAPYNIGKVCADLEVKPGQSCKNFWKGEMWIDIRNPVTWEVMKGRVKMAADKGCDGIDPDNMGMLSNSLSTPVSFSADDPRLMLTTIVYLDIYDNQVLSTNATYGPIGRNVKFSENDSVKYLKFMADEAAKYGMSIGLKNSLSIIPKVKTFVQFAVNEECAKIKECNGYNEFLNVRKPIFHIEYSKSLGTNAGTTRTTYKDPAAATKLYCNPLRESVSRFSTIIKAGQTLGNQYLYCDGKPAGFTRMAFYADKGGKAKGNFVEPLVENDEEAVGVDTKERFLNSTMPAELMAERKRVPTKRRHHRWAELERNPEWRE</sequence>
<protein>
    <recommendedName>
        <fullName evidence="2">alpha-galactosidase</fullName>
        <ecNumber evidence="2">3.2.1.22</ecNumber>
    </recommendedName>
</protein>
<feature type="signal peptide" evidence="4">
    <location>
        <begin position="1"/>
        <end position="18"/>
    </location>
</feature>
<comment type="catalytic activity">
    <reaction evidence="1">
        <text>Hydrolysis of terminal, non-reducing alpha-D-galactose residues in alpha-D-galactosides, including galactose oligosaccharides, galactomannans and galactolipids.</text>
        <dbReference type="EC" id="3.2.1.22"/>
    </reaction>
</comment>
<feature type="compositionally biased region" description="Gly residues" evidence="3">
    <location>
        <begin position="122"/>
        <end position="141"/>
    </location>
</feature>
<evidence type="ECO:0000313" key="6">
    <source>
        <dbReference type="EMBL" id="QDS69095.1"/>
    </source>
</evidence>
<accession>A0A517L0E0</accession>
<feature type="chain" id="PRO_5021991506" description="alpha-galactosidase" evidence="4">
    <location>
        <begin position="19"/>
        <end position="702"/>
    </location>
</feature>
<dbReference type="AlphaFoldDB" id="A0A517L0E0"/>
<dbReference type="EMBL" id="CP042186">
    <property type="protein sequence ID" value="QDS69095.1"/>
    <property type="molecule type" value="Genomic_DNA"/>
</dbReference>
<dbReference type="STRING" id="50376.A0A517L0E0"/>
<dbReference type="OrthoDB" id="2108802at2759"/>
<dbReference type="SUPFAM" id="SSF51445">
    <property type="entry name" value="(Trans)glycosidases"/>
    <property type="match status" value="1"/>
</dbReference>
<proteinExistence type="predicted"/>
<feature type="compositionally biased region" description="Basic and acidic residues" evidence="3">
    <location>
        <begin position="188"/>
        <end position="205"/>
    </location>
</feature>
<feature type="domain" description="Glycoside-hydrolase family GH114 TIM-barrel" evidence="5">
    <location>
        <begin position="322"/>
        <end position="453"/>
    </location>
</feature>
<feature type="region of interest" description="Disordered" evidence="3">
    <location>
        <begin position="55"/>
        <end position="296"/>
    </location>
</feature>
<reference evidence="6 7" key="1">
    <citation type="submission" date="2019-07" db="EMBL/GenBank/DDBJ databases">
        <title>Finished genome of Venturia effusa.</title>
        <authorList>
            <person name="Young C.A."/>
            <person name="Cox M.P."/>
            <person name="Ganley A.R.D."/>
            <person name="David W.J."/>
        </authorList>
    </citation>
    <scope>NUCLEOTIDE SEQUENCE [LARGE SCALE GENOMIC DNA]</scope>
    <source>
        <strain evidence="7">albino</strain>
    </source>
</reference>
<dbReference type="InterPro" id="IPR004352">
    <property type="entry name" value="GH114_TIM-barrel"/>
</dbReference>
<gene>
    <name evidence="6" type="ORF">FKW77_010172</name>
</gene>
<evidence type="ECO:0000256" key="1">
    <source>
        <dbReference type="ARBA" id="ARBA00001255"/>
    </source>
</evidence>
<keyword evidence="4" id="KW-0732">Signal</keyword>
<feature type="domain" description="Glycoside-hydrolase family GH114 TIM-barrel" evidence="5">
    <location>
        <begin position="496"/>
        <end position="613"/>
    </location>
</feature>
<dbReference type="InterPro" id="IPR013785">
    <property type="entry name" value="Aldolase_TIM"/>
</dbReference>
<feature type="compositionally biased region" description="Low complexity" evidence="3">
    <location>
        <begin position="101"/>
        <end position="116"/>
    </location>
</feature>
<feature type="compositionally biased region" description="Polar residues" evidence="3">
    <location>
        <begin position="56"/>
        <end position="68"/>
    </location>
</feature>
<dbReference type="Pfam" id="PF03537">
    <property type="entry name" value="Glyco_hydro_114"/>
    <property type="match status" value="2"/>
</dbReference>
<dbReference type="EC" id="3.2.1.22" evidence="2"/>
<keyword evidence="7" id="KW-1185">Reference proteome</keyword>
<evidence type="ECO:0000256" key="4">
    <source>
        <dbReference type="SAM" id="SignalP"/>
    </source>
</evidence>
<dbReference type="PANTHER" id="PTHR35273:SF2">
    <property type="entry name" value="ALPHA-GALACTOSIDASE"/>
    <property type="match status" value="1"/>
</dbReference>
<dbReference type="PRINTS" id="PR01217">
    <property type="entry name" value="PRICHEXTENSN"/>
</dbReference>
<dbReference type="Gene3D" id="3.20.20.70">
    <property type="entry name" value="Aldolase class I"/>
    <property type="match status" value="1"/>
</dbReference>
<feature type="compositionally biased region" description="Low complexity" evidence="3">
    <location>
        <begin position="175"/>
        <end position="184"/>
    </location>
</feature>
<dbReference type="GO" id="GO:0004557">
    <property type="term" value="F:alpha-galactosidase activity"/>
    <property type="evidence" value="ECO:0007669"/>
    <property type="project" value="UniProtKB-EC"/>
</dbReference>
<dbReference type="Proteomes" id="UP000316270">
    <property type="component" value="Chromosome 2"/>
</dbReference>
<evidence type="ECO:0000313" key="7">
    <source>
        <dbReference type="Proteomes" id="UP000316270"/>
    </source>
</evidence>
<evidence type="ECO:0000259" key="5">
    <source>
        <dbReference type="Pfam" id="PF03537"/>
    </source>
</evidence>
<feature type="compositionally biased region" description="Low complexity" evidence="3">
    <location>
        <begin position="142"/>
        <end position="152"/>
    </location>
</feature>
<dbReference type="PANTHER" id="PTHR35273">
    <property type="entry name" value="ALPHA-1,4 POLYGALACTOSAMINIDASE, PUTATIVE (AFU_ORTHOLOGUE AFUA_3G07890)-RELATED"/>
    <property type="match status" value="1"/>
</dbReference>
<evidence type="ECO:0000256" key="2">
    <source>
        <dbReference type="ARBA" id="ARBA00012755"/>
    </source>
</evidence>
<name>A0A517L0E0_9PEZI</name>
<organism evidence="6 7">
    <name type="scientific">Venturia effusa</name>
    <dbReference type="NCBI Taxonomy" id="50376"/>
    <lineage>
        <taxon>Eukaryota</taxon>
        <taxon>Fungi</taxon>
        <taxon>Dikarya</taxon>
        <taxon>Ascomycota</taxon>
        <taxon>Pezizomycotina</taxon>
        <taxon>Dothideomycetes</taxon>
        <taxon>Pleosporomycetidae</taxon>
        <taxon>Venturiales</taxon>
        <taxon>Venturiaceae</taxon>
        <taxon>Venturia</taxon>
    </lineage>
</organism>